<evidence type="ECO:0000256" key="4">
    <source>
        <dbReference type="ARBA" id="ARBA00022605"/>
    </source>
</evidence>
<evidence type="ECO:0000256" key="2">
    <source>
        <dbReference type="ARBA" id="ARBA00004696"/>
    </source>
</evidence>
<evidence type="ECO:0000256" key="7">
    <source>
        <dbReference type="ARBA" id="ARBA00023141"/>
    </source>
</evidence>
<dbReference type="AlphaFoldDB" id="F3Z2N7"/>
<dbReference type="Proteomes" id="UP000007844">
    <property type="component" value="Chromosome"/>
</dbReference>
<comment type="catalytic activity">
    <reaction evidence="1">
        <text>1-(2-carboxyphenylamino)-1-deoxy-D-ribulose 5-phosphate + H(+) = (1S,2R)-1-C-(indol-3-yl)glycerol 3-phosphate + CO2 + H2O</text>
        <dbReference type="Rhea" id="RHEA:23476"/>
        <dbReference type="ChEBI" id="CHEBI:15377"/>
        <dbReference type="ChEBI" id="CHEBI:15378"/>
        <dbReference type="ChEBI" id="CHEBI:16526"/>
        <dbReference type="ChEBI" id="CHEBI:58613"/>
        <dbReference type="ChEBI" id="CHEBI:58866"/>
        <dbReference type="EC" id="4.1.1.48"/>
    </reaction>
</comment>
<dbReference type="eggNOG" id="COG0134">
    <property type="taxonomic scope" value="Bacteria"/>
</dbReference>
<dbReference type="GO" id="GO:0004425">
    <property type="term" value="F:indole-3-glycerol-phosphate synthase activity"/>
    <property type="evidence" value="ECO:0007669"/>
    <property type="project" value="UniProtKB-EC"/>
</dbReference>
<evidence type="ECO:0000313" key="11">
    <source>
        <dbReference type="Proteomes" id="UP000007844"/>
    </source>
</evidence>
<comment type="pathway">
    <text evidence="2">Amino-acid biosynthesis; L-tryptophan biosynthesis; L-tryptophan from chorismate: step 4/5.</text>
</comment>
<evidence type="ECO:0000256" key="6">
    <source>
        <dbReference type="ARBA" id="ARBA00022822"/>
    </source>
</evidence>
<dbReference type="Pfam" id="PF00218">
    <property type="entry name" value="IGPS"/>
    <property type="match status" value="1"/>
</dbReference>
<evidence type="ECO:0000313" key="10">
    <source>
        <dbReference type="EMBL" id="EGJ50204.1"/>
    </source>
</evidence>
<evidence type="ECO:0000256" key="3">
    <source>
        <dbReference type="ARBA" id="ARBA00012362"/>
    </source>
</evidence>
<dbReference type="CDD" id="cd00331">
    <property type="entry name" value="IGPS"/>
    <property type="match status" value="1"/>
</dbReference>
<keyword evidence="6" id="KW-0822">Tryptophan biosynthesis</keyword>
<organism evidence="10 11">
    <name type="scientific">Desulfocurvibacter africanus subsp. africanus str. Walvis Bay</name>
    <dbReference type="NCBI Taxonomy" id="690850"/>
    <lineage>
        <taxon>Bacteria</taxon>
        <taxon>Pseudomonadati</taxon>
        <taxon>Thermodesulfobacteriota</taxon>
        <taxon>Desulfovibrionia</taxon>
        <taxon>Desulfovibrionales</taxon>
        <taxon>Desulfovibrionaceae</taxon>
        <taxon>Desulfocurvibacter</taxon>
    </lineage>
</organism>
<dbReference type="KEGG" id="daf:Desaf_1873"/>
<evidence type="ECO:0000259" key="9">
    <source>
        <dbReference type="Pfam" id="PF00218"/>
    </source>
</evidence>
<evidence type="ECO:0000256" key="5">
    <source>
        <dbReference type="ARBA" id="ARBA00022793"/>
    </source>
</evidence>
<keyword evidence="5" id="KW-0210">Decarboxylase</keyword>
<feature type="domain" description="Indole-3-glycerol phosphate synthase" evidence="9">
    <location>
        <begin position="3"/>
        <end position="252"/>
    </location>
</feature>
<dbReference type="SUPFAM" id="SSF51366">
    <property type="entry name" value="Ribulose-phoshate binding barrel"/>
    <property type="match status" value="1"/>
</dbReference>
<dbReference type="GO" id="GO:0004640">
    <property type="term" value="F:phosphoribosylanthranilate isomerase activity"/>
    <property type="evidence" value="ECO:0007669"/>
    <property type="project" value="TreeGrafter"/>
</dbReference>
<evidence type="ECO:0000256" key="8">
    <source>
        <dbReference type="ARBA" id="ARBA00023239"/>
    </source>
</evidence>
<protein>
    <recommendedName>
        <fullName evidence="3">indole-3-glycerol-phosphate synthase</fullName>
        <ecNumber evidence="3">4.1.1.48</ecNumber>
    </recommendedName>
</protein>
<dbReference type="PANTHER" id="PTHR22854:SF2">
    <property type="entry name" value="INDOLE-3-GLYCEROL-PHOSPHATE SYNTHASE"/>
    <property type="match status" value="1"/>
</dbReference>
<reference evidence="10 11" key="1">
    <citation type="journal article" date="2011" name="J. Bacteriol.">
        <title>Genome sequence of the mercury-methylating and pleomorphic Desulfovibrio africanus Strain Walvis Bay.</title>
        <authorList>
            <person name="Brown S.D."/>
            <person name="Wall J.D."/>
            <person name="Kucken A.M."/>
            <person name="Gilmour C.C."/>
            <person name="Podar M."/>
            <person name="Brandt C.C."/>
            <person name="Teshima H."/>
            <person name="Detter J.C."/>
            <person name="Han C.S."/>
            <person name="Land M.L."/>
            <person name="Lucas S."/>
            <person name="Han J."/>
            <person name="Pennacchio L."/>
            <person name="Nolan M."/>
            <person name="Pitluck S."/>
            <person name="Woyke T."/>
            <person name="Goodwin L."/>
            <person name="Palumbo A.V."/>
            <person name="Elias D.A."/>
        </authorList>
    </citation>
    <scope>NUCLEOTIDE SEQUENCE [LARGE SCALE GENOMIC DNA]</scope>
    <source>
        <strain evidence="10 11">Walvis Bay</strain>
    </source>
</reference>
<keyword evidence="4" id="KW-0028">Amino-acid biosynthesis</keyword>
<dbReference type="InterPro" id="IPR011060">
    <property type="entry name" value="RibuloseP-bd_barrel"/>
</dbReference>
<sequence>MLEKFRQAKLDEIERLRRHEQAGTLPRPFKGKRPSFSEAVRAKAPRAVIAEYKRASPSRGEINLRMSPEEVALLYASNGAAAISCLTEKSFFKGSLDFIALMAGPGLPILRKDFLFDPLQLLATAATPASAALLIARMIPNINDLSAMIVKARDLGLDPVVEIFDERDLSHARDAGAWIIQVNTRDLDTLEVDAQNAFRLIKDKRPGELWIAASGIKDEGDAAALESAGYDALLVGTALMEHKDPGRKLAELTGRVRDGGLTL</sequence>
<dbReference type="HOGENOM" id="CLU_034247_2_0_7"/>
<dbReference type="GO" id="GO:0000162">
    <property type="term" value="P:L-tryptophan biosynthetic process"/>
    <property type="evidence" value="ECO:0007669"/>
    <property type="project" value="UniProtKB-UniPathway"/>
</dbReference>
<dbReference type="RefSeq" id="WP_014259960.1">
    <property type="nucleotide sequence ID" value="NC_016629.1"/>
</dbReference>
<keyword evidence="7" id="KW-0057">Aromatic amino acid biosynthesis</keyword>
<keyword evidence="8" id="KW-0456">Lyase</keyword>
<dbReference type="STRING" id="690850.Desaf_1873"/>
<dbReference type="EC" id="4.1.1.48" evidence="3"/>
<dbReference type="EMBL" id="CP003221">
    <property type="protein sequence ID" value="EGJ50204.1"/>
    <property type="molecule type" value="Genomic_DNA"/>
</dbReference>
<dbReference type="PANTHER" id="PTHR22854">
    <property type="entry name" value="TRYPTOPHAN BIOSYNTHESIS PROTEIN"/>
    <property type="match status" value="1"/>
</dbReference>
<accession>F3Z2N7</accession>
<keyword evidence="11" id="KW-1185">Reference proteome</keyword>
<gene>
    <name evidence="10" type="ORF">Desaf_1873</name>
</gene>
<proteinExistence type="predicted"/>
<dbReference type="UniPathway" id="UPA00035">
    <property type="reaction ID" value="UER00043"/>
</dbReference>
<name>F3Z2N7_DESAF</name>
<dbReference type="InterPro" id="IPR001468">
    <property type="entry name" value="Indole-3-GlycerolPSynthase_CS"/>
</dbReference>
<dbReference type="Gene3D" id="3.20.20.70">
    <property type="entry name" value="Aldolase class I"/>
    <property type="match status" value="1"/>
</dbReference>
<dbReference type="InterPro" id="IPR045186">
    <property type="entry name" value="Indole-3-glycerol_P_synth"/>
</dbReference>
<dbReference type="InterPro" id="IPR013798">
    <property type="entry name" value="Indole-3-glycerol_P_synth_dom"/>
</dbReference>
<dbReference type="PROSITE" id="PS00614">
    <property type="entry name" value="IGPS"/>
    <property type="match status" value="1"/>
</dbReference>
<evidence type="ECO:0000256" key="1">
    <source>
        <dbReference type="ARBA" id="ARBA00001633"/>
    </source>
</evidence>
<dbReference type="InterPro" id="IPR013785">
    <property type="entry name" value="Aldolase_TIM"/>
</dbReference>